<dbReference type="Pfam" id="PF13505">
    <property type="entry name" value="OMP_b-brl"/>
    <property type="match status" value="1"/>
</dbReference>
<evidence type="ECO:0000313" key="4">
    <source>
        <dbReference type="EMBL" id="RJG17531.1"/>
    </source>
</evidence>
<proteinExistence type="predicted"/>
<keyword evidence="1" id="KW-0732">Signal</keyword>
<evidence type="ECO:0000259" key="3">
    <source>
        <dbReference type="Pfam" id="PF13505"/>
    </source>
</evidence>
<reference evidence="4 5" key="1">
    <citation type="submission" date="2018-09" db="EMBL/GenBank/DDBJ databases">
        <title>Alcanivorax profundi sp. nov., isolated from 1000 m-depth seawater of the Mariana Trench.</title>
        <authorList>
            <person name="Liu J."/>
        </authorList>
    </citation>
    <scope>NUCLEOTIDE SEQUENCE [LARGE SCALE GENOMIC DNA]</scope>
    <source>
        <strain evidence="4 5">MTEO17</strain>
    </source>
</reference>
<evidence type="ECO:0000256" key="2">
    <source>
        <dbReference type="SAM" id="MobiDB-lite"/>
    </source>
</evidence>
<feature type="compositionally biased region" description="Polar residues" evidence="2">
    <location>
        <begin position="104"/>
        <end position="113"/>
    </location>
</feature>
<dbReference type="InterPro" id="IPR011250">
    <property type="entry name" value="OMP/PagP_B-barrel"/>
</dbReference>
<evidence type="ECO:0000256" key="1">
    <source>
        <dbReference type="ARBA" id="ARBA00022729"/>
    </source>
</evidence>
<dbReference type="Proteomes" id="UP000283734">
    <property type="component" value="Unassembled WGS sequence"/>
</dbReference>
<accession>A0A418XXG1</accession>
<sequence>MRHIVLITTAGSIMKTTLPLTAALTGALIAPLHAEEELAPPDVDFYAEAQMIRADMDPYGFDTADGLNINIGMWLNSVELGKNSRFGLEAGFISQSEVREDSMFTRSPTTSEQGAGASSVRVEEETSLKLNGFTLAAVWQSPYWLYVKGGGYLYDFKLEDDQRRVLLDGGGATVSIVDDAPQSDNQSGIAPFITAGVAVPLLDKLALTAEYQYTSLESETYGTLGIGLRFTN</sequence>
<dbReference type="SUPFAM" id="SSF56925">
    <property type="entry name" value="OMPA-like"/>
    <property type="match status" value="1"/>
</dbReference>
<dbReference type="InterPro" id="IPR027385">
    <property type="entry name" value="Beta-barrel_OMP"/>
</dbReference>
<organism evidence="4 5">
    <name type="scientific">Alcanivorax profundi</name>
    <dbReference type="NCBI Taxonomy" id="2338368"/>
    <lineage>
        <taxon>Bacteria</taxon>
        <taxon>Pseudomonadati</taxon>
        <taxon>Pseudomonadota</taxon>
        <taxon>Gammaproteobacteria</taxon>
        <taxon>Oceanospirillales</taxon>
        <taxon>Alcanivoracaceae</taxon>
        <taxon>Alcanivorax</taxon>
    </lineage>
</organism>
<dbReference type="AlphaFoldDB" id="A0A418XXG1"/>
<gene>
    <name evidence="4" type="ORF">D4A39_12555</name>
</gene>
<keyword evidence="5" id="KW-1185">Reference proteome</keyword>
<feature type="domain" description="Outer membrane protein beta-barrel" evidence="3">
    <location>
        <begin position="21"/>
        <end position="227"/>
    </location>
</feature>
<evidence type="ECO:0000313" key="5">
    <source>
        <dbReference type="Proteomes" id="UP000283734"/>
    </source>
</evidence>
<comment type="caution">
    <text evidence="4">The sequence shown here is derived from an EMBL/GenBank/DDBJ whole genome shotgun (WGS) entry which is preliminary data.</text>
</comment>
<dbReference type="Gene3D" id="2.40.160.20">
    <property type="match status" value="1"/>
</dbReference>
<protein>
    <recommendedName>
        <fullName evidence="3">Outer membrane protein beta-barrel domain-containing protein</fullName>
    </recommendedName>
</protein>
<name>A0A418XXG1_9GAMM</name>
<dbReference type="EMBL" id="QYYA01000003">
    <property type="protein sequence ID" value="RJG17531.1"/>
    <property type="molecule type" value="Genomic_DNA"/>
</dbReference>
<feature type="region of interest" description="Disordered" evidence="2">
    <location>
        <begin position="101"/>
        <end position="120"/>
    </location>
</feature>